<sequence>MEKSECFPIEETTYLEDLASVFDYRVGSLPSTYLGLPVGAPHKSTREGDSVIKYTVMYVDILHVSFHHSEGVELKTSAYPKELPLRWKGSGFANALCHSHWRRLLNSKFVVGGQGGKVKEPPFPQTAL</sequence>
<evidence type="ECO:0000313" key="2">
    <source>
        <dbReference type="Proteomes" id="UP000288805"/>
    </source>
</evidence>
<dbReference type="Proteomes" id="UP000288805">
    <property type="component" value="Unassembled WGS sequence"/>
</dbReference>
<dbReference type="AlphaFoldDB" id="A0A438IC09"/>
<accession>A0A438IC09</accession>
<organism evidence="1 2">
    <name type="scientific">Vitis vinifera</name>
    <name type="common">Grape</name>
    <dbReference type="NCBI Taxonomy" id="29760"/>
    <lineage>
        <taxon>Eukaryota</taxon>
        <taxon>Viridiplantae</taxon>
        <taxon>Streptophyta</taxon>
        <taxon>Embryophyta</taxon>
        <taxon>Tracheophyta</taxon>
        <taxon>Spermatophyta</taxon>
        <taxon>Magnoliopsida</taxon>
        <taxon>eudicotyledons</taxon>
        <taxon>Gunneridae</taxon>
        <taxon>Pentapetalae</taxon>
        <taxon>rosids</taxon>
        <taxon>Vitales</taxon>
        <taxon>Vitaceae</taxon>
        <taxon>Viteae</taxon>
        <taxon>Vitis</taxon>
    </lineage>
</organism>
<proteinExistence type="predicted"/>
<comment type="caution">
    <text evidence="1">The sequence shown here is derived from an EMBL/GenBank/DDBJ whole genome shotgun (WGS) entry which is preliminary data.</text>
</comment>
<protein>
    <submittedName>
        <fullName evidence="1">Uncharacterized protein</fullName>
    </submittedName>
</protein>
<reference evidence="1 2" key="1">
    <citation type="journal article" date="2018" name="PLoS Genet.">
        <title>Population sequencing reveals clonal diversity and ancestral inbreeding in the grapevine cultivar Chardonnay.</title>
        <authorList>
            <person name="Roach M.J."/>
            <person name="Johnson D.L."/>
            <person name="Bohlmann J."/>
            <person name="van Vuuren H.J."/>
            <person name="Jones S.J."/>
            <person name="Pretorius I.S."/>
            <person name="Schmidt S.A."/>
            <person name="Borneman A.R."/>
        </authorList>
    </citation>
    <scope>NUCLEOTIDE SEQUENCE [LARGE SCALE GENOMIC DNA]</scope>
    <source>
        <strain evidence="2">cv. Chardonnay</strain>
        <tissue evidence="1">Leaf</tissue>
    </source>
</reference>
<evidence type="ECO:0000313" key="1">
    <source>
        <dbReference type="EMBL" id="RVW94250.1"/>
    </source>
</evidence>
<name>A0A438IC09_VITVI</name>
<gene>
    <name evidence="1" type="ORF">CK203_034828</name>
</gene>
<dbReference type="EMBL" id="QGNW01000123">
    <property type="protein sequence ID" value="RVW94250.1"/>
    <property type="molecule type" value="Genomic_DNA"/>
</dbReference>